<dbReference type="EMBL" id="JBGBPQ010000006">
    <property type="protein sequence ID" value="KAL1522790.1"/>
    <property type="molecule type" value="Genomic_DNA"/>
</dbReference>
<dbReference type="Proteomes" id="UP001515480">
    <property type="component" value="Unassembled WGS sequence"/>
</dbReference>
<organism evidence="2 3">
    <name type="scientific">Prymnesium parvum</name>
    <name type="common">Toxic golden alga</name>
    <dbReference type="NCBI Taxonomy" id="97485"/>
    <lineage>
        <taxon>Eukaryota</taxon>
        <taxon>Haptista</taxon>
        <taxon>Haptophyta</taxon>
        <taxon>Prymnesiophyceae</taxon>
        <taxon>Prymnesiales</taxon>
        <taxon>Prymnesiaceae</taxon>
        <taxon>Prymnesium</taxon>
    </lineage>
</organism>
<reference evidence="2 3" key="1">
    <citation type="journal article" date="2024" name="Science">
        <title>Giant polyketide synthase enzymes in the biosynthesis of giant marine polyether toxins.</title>
        <authorList>
            <person name="Fallon T.R."/>
            <person name="Shende V.V."/>
            <person name="Wierzbicki I.H."/>
            <person name="Pendleton A.L."/>
            <person name="Watervoot N.F."/>
            <person name="Auber R.P."/>
            <person name="Gonzalez D.J."/>
            <person name="Wisecaver J.H."/>
            <person name="Moore B.S."/>
        </authorList>
    </citation>
    <scope>NUCLEOTIDE SEQUENCE [LARGE SCALE GENOMIC DNA]</scope>
    <source>
        <strain evidence="2 3">12B1</strain>
    </source>
</reference>
<feature type="region of interest" description="Disordered" evidence="1">
    <location>
        <begin position="119"/>
        <end position="190"/>
    </location>
</feature>
<comment type="caution">
    <text evidence="2">The sequence shown here is derived from an EMBL/GenBank/DDBJ whole genome shotgun (WGS) entry which is preliminary data.</text>
</comment>
<sequence length="302" mass="31624">MAQVIQVAIPDGVGPGEAFLVEFNGTQFDITVPDGCEPGMLIEVEVPGGADEPPAEPTAEASGDPAPQLIEVAIPDGVGPGEAFLVEFDGTQFNITVPDGCEPGMLIQVEVPVIAPEPTATAATDPPAADPPMEQEMSNLKVSDADASTTSTSSHGRPASKSEGSSSQAAASSSYSNPSSSSSSKKSTNYSSNYKYEKYNPFDYDSTYKYESPKWEPEPSVFDGGFVLSGEAAEPCGDFAVGQLVQVTRSDGTWTYGKVLDYDAGGDTYTIHTKAGPKYFVERGDLTDDIVTNPSDGSCAQQ</sequence>
<proteinExistence type="predicted"/>
<evidence type="ECO:0000313" key="2">
    <source>
        <dbReference type="EMBL" id="KAL1522790.1"/>
    </source>
</evidence>
<protein>
    <submittedName>
        <fullName evidence="2">Uncharacterized protein</fullName>
    </submittedName>
</protein>
<gene>
    <name evidence="2" type="ORF">AB1Y20_017762</name>
</gene>
<evidence type="ECO:0000313" key="3">
    <source>
        <dbReference type="Proteomes" id="UP001515480"/>
    </source>
</evidence>
<dbReference type="AlphaFoldDB" id="A0AB34JPC4"/>
<feature type="compositionally biased region" description="Low complexity" evidence="1">
    <location>
        <begin position="145"/>
        <end position="190"/>
    </location>
</feature>
<name>A0AB34JPC4_PRYPA</name>
<accession>A0AB34JPC4</accession>
<evidence type="ECO:0000256" key="1">
    <source>
        <dbReference type="SAM" id="MobiDB-lite"/>
    </source>
</evidence>
<keyword evidence="3" id="KW-1185">Reference proteome</keyword>